<dbReference type="InterPro" id="IPR020094">
    <property type="entry name" value="TruA/RsuA/RluB/E/F_N"/>
</dbReference>
<dbReference type="PANTHER" id="PTHR11142:SF0">
    <property type="entry name" value="TRNA PSEUDOURIDINE SYNTHASE-LIKE 1"/>
    <property type="match status" value="1"/>
</dbReference>
<comment type="subunit">
    <text evidence="4">Homodimer.</text>
</comment>
<evidence type="ECO:0000256" key="7">
    <source>
        <dbReference type="RuleBase" id="RU003792"/>
    </source>
</evidence>
<dbReference type="EC" id="5.4.99.12" evidence="4"/>
<proteinExistence type="inferred from homology"/>
<dbReference type="PANTHER" id="PTHR11142">
    <property type="entry name" value="PSEUDOURIDYLATE SYNTHASE"/>
    <property type="match status" value="1"/>
</dbReference>
<dbReference type="Proteomes" id="UP000095706">
    <property type="component" value="Unassembled WGS sequence"/>
</dbReference>
<feature type="domain" description="Pseudouridine synthase I TruA alpha/beta" evidence="8">
    <location>
        <begin position="7"/>
        <end position="103"/>
    </location>
</feature>
<evidence type="ECO:0000256" key="3">
    <source>
        <dbReference type="ARBA" id="ARBA00023235"/>
    </source>
</evidence>
<dbReference type="GO" id="GO:0160147">
    <property type="term" value="F:tRNA pseudouridine(38-40) synthase activity"/>
    <property type="evidence" value="ECO:0007669"/>
    <property type="project" value="UniProtKB-EC"/>
</dbReference>
<feature type="domain" description="Pseudouridine synthase I TruA alpha/beta" evidence="8">
    <location>
        <begin position="143"/>
        <end position="245"/>
    </location>
</feature>
<evidence type="ECO:0000256" key="6">
    <source>
        <dbReference type="PIRSR" id="PIRSR001430-2"/>
    </source>
</evidence>
<keyword evidence="2 4" id="KW-0819">tRNA processing</keyword>
<evidence type="ECO:0000256" key="5">
    <source>
        <dbReference type="PIRSR" id="PIRSR001430-1"/>
    </source>
</evidence>
<organism evidence="9 11">
    <name type="scientific">Fusicatenibacter saccharivorans</name>
    <dbReference type="NCBI Taxonomy" id="1150298"/>
    <lineage>
        <taxon>Bacteria</taxon>
        <taxon>Bacillati</taxon>
        <taxon>Bacillota</taxon>
        <taxon>Clostridia</taxon>
        <taxon>Lachnospirales</taxon>
        <taxon>Lachnospiraceae</taxon>
        <taxon>Fusicatenibacter</taxon>
    </lineage>
</organism>
<dbReference type="EMBL" id="JAFHBD010000067">
    <property type="protein sequence ID" value="MBN2954670.1"/>
    <property type="molecule type" value="Genomic_DNA"/>
</dbReference>
<keyword evidence="3 4" id="KW-0413">Isomerase</keyword>
<reference evidence="9 11" key="1">
    <citation type="submission" date="2015-09" db="EMBL/GenBank/DDBJ databases">
        <authorList>
            <consortium name="Pathogen Informatics"/>
        </authorList>
    </citation>
    <scope>NUCLEOTIDE SEQUENCE [LARGE SCALE GENOMIC DNA]</scope>
    <source>
        <strain evidence="9 11">2789STDY5608849</strain>
    </source>
</reference>
<dbReference type="NCBIfam" id="TIGR00071">
    <property type="entry name" value="hisT_truA"/>
    <property type="match status" value="1"/>
</dbReference>
<dbReference type="RefSeq" id="WP_055226919.1">
    <property type="nucleotide sequence ID" value="NZ_CYYV01000005.1"/>
</dbReference>
<dbReference type="GO" id="GO:0031119">
    <property type="term" value="P:tRNA pseudouridine synthesis"/>
    <property type="evidence" value="ECO:0007669"/>
    <property type="project" value="UniProtKB-UniRule"/>
</dbReference>
<dbReference type="PIRSF" id="PIRSF001430">
    <property type="entry name" value="tRNA_psdUrid_synth"/>
    <property type="match status" value="1"/>
</dbReference>
<comment type="caution">
    <text evidence="4">Lacks conserved residue(s) required for the propagation of feature annotation.</text>
</comment>
<dbReference type="InterPro" id="IPR020097">
    <property type="entry name" value="PsdUridine_synth_TruA_a/b_dom"/>
</dbReference>
<evidence type="ECO:0000313" key="9">
    <source>
        <dbReference type="EMBL" id="CUO00969.1"/>
    </source>
</evidence>
<dbReference type="InterPro" id="IPR020103">
    <property type="entry name" value="PsdUridine_synth_cat_dom_sf"/>
</dbReference>
<dbReference type="FunFam" id="3.30.70.580:FF:000001">
    <property type="entry name" value="tRNA pseudouridine synthase A"/>
    <property type="match status" value="1"/>
</dbReference>
<dbReference type="GO" id="GO:0003723">
    <property type="term" value="F:RNA binding"/>
    <property type="evidence" value="ECO:0007669"/>
    <property type="project" value="InterPro"/>
</dbReference>
<reference evidence="10" key="2">
    <citation type="submission" date="2021-02" db="EMBL/GenBank/DDBJ databases">
        <title>Metagenome-assembled genomes from human diarrheal sample B26.</title>
        <authorList>
            <person name="Ateba T.P."/>
            <person name="Alayande K.A."/>
            <person name="Mwanza M."/>
        </authorList>
    </citation>
    <scope>NUCLEOTIDE SEQUENCE</scope>
    <source>
        <strain evidence="10">06WH</strain>
    </source>
</reference>
<evidence type="ECO:0000313" key="11">
    <source>
        <dbReference type="Proteomes" id="UP000095706"/>
    </source>
</evidence>
<evidence type="ECO:0000256" key="1">
    <source>
        <dbReference type="ARBA" id="ARBA00009375"/>
    </source>
</evidence>
<comment type="function">
    <text evidence="4">Formation of pseudouridine at positions 38, 39 and 40 in the anticodon stem and loop of transfer RNAs.</text>
</comment>
<comment type="similarity">
    <text evidence="1 4 7">Belongs to the tRNA pseudouridine synthase TruA family.</text>
</comment>
<dbReference type="EMBL" id="CYYV01000005">
    <property type="protein sequence ID" value="CUO00969.1"/>
    <property type="molecule type" value="Genomic_DNA"/>
</dbReference>
<dbReference type="CDD" id="cd02570">
    <property type="entry name" value="PseudoU_synth_EcTruA"/>
    <property type="match status" value="1"/>
</dbReference>
<dbReference type="AlphaFoldDB" id="A0A174BL49"/>
<protein>
    <recommendedName>
        <fullName evidence="4">tRNA pseudouridine synthase A</fullName>
        <ecNumber evidence="4">5.4.99.12</ecNumber>
    </recommendedName>
    <alternativeName>
        <fullName evidence="4">tRNA pseudouridine(38-40) synthase</fullName>
    </alternativeName>
    <alternativeName>
        <fullName evidence="4">tRNA pseudouridylate synthase I</fullName>
    </alternativeName>
    <alternativeName>
        <fullName evidence="4">tRNA-uridine isomerase I</fullName>
    </alternativeName>
</protein>
<dbReference type="Pfam" id="PF01416">
    <property type="entry name" value="PseudoU_synth_1"/>
    <property type="match status" value="2"/>
</dbReference>
<feature type="active site" description="Nucleophile" evidence="4 5">
    <location>
        <position position="52"/>
    </location>
</feature>
<sequence length="250" mass="28195">MRRIKLIVAYDGTNYCGWQVQPNGITVQEVLNQALSDLFAKKIACIGASRTDAGVHALGNVAVFDTDARMPADRIAFALNTRLPADIRIQGSSEVPPDFHPRFTATVKTYEYRILNRTFADPTRRLNSYFWYGPLDVDAMRQAASYLVGMHDFKSFATAKPEVTDTVRTIYETSLEKEDDLIRFRITGNGFLYNMVRIITGTLLEVGKGDYPPEKVKEILAAKDRKMAGATARPEGLTLVQIRYPEWDFE</sequence>
<dbReference type="Gene3D" id="3.30.70.660">
    <property type="entry name" value="Pseudouridine synthase I, catalytic domain, C-terminal subdomain"/>
    <property type="match status" value="1"/>
</dbReference>
<dbReference type="InterPro" id="IPR001406">
    <property type="entry name" value="PsdUridine_synth_TruA"/>
</dbReference>
<dbReference type="InterPro" id="IPR020095">
    <property type="entry name" value="PsdUridine_synth_TruA_C"/>
</dbReference>
<evidence type="ECO:0000256" key="4">
    <source>
        <dbReference type="HAMAP-Rule" id="MF_00171"/>
    </source>
</evidence>
<dbReference type="HAMAP" id="MF_00171">
    <property type="entry name" value="TruA"/>
    <property type="match status" value="1"/>
</dbReference>
<evidence type="ECO:0000313" key="10">
    <source>
        <dbReference type="EMBL" id="MBN2954670.1"/>
    </source>
</evidence>
<dbReference type="SUPFAM" id="SSF55120">
    <property type="entry name" value="Pseudouridine synthase"/>
    <property type="match status" value="1"/>
</dbReference>
<accession>A0A174BL49</accession>
<dbReference type="Gene3D" id="3.30.70.580">
    <property type="entry name" value="Pseudouridine synthase I, catalytic domain, N-terminal subdomain"/>
    <property type="match status" value="1"/>
</dbReference>
<gene>
    <name evidence="9" type="primary">truA_1</name>
    <name evidence="4 10" type="synonym">truA</name>
    <name evidence="9" type="ORF">ERS852406_01073</name>
    <name evidence="10" type="ORF">JTJ23_14025</name>
</gene>
<dbReference type="Proteomes" id="UP000737612">
    <property type="component" value="Unassembled WGS sequence"/>
</dbReference>
<evidence type="ECO:0000259" key="8">
    <source>
        <dbReference type="Pfam" id="PF01416"/>
    </source>
</evidence>
<comment type="catalytic activity">
    <reaction evidence="4 7">
        <text>uridine(38/39/40) in tRNA = pseudouridine(38/39/40) in tRNA</text>
        <dbReference type="Rhea" id="RHEA:22376"/>
        <dbReference type="Rhea" id="RHEA-COMP:10085"/>
        <dbReference type="Rhea" id="RHEA-COMP:10087"/>
        <dbReference type="ChEBI" id="CHEBI:65314"/>
        <dbReference type="ChEBI" id="CHEBI:65315"/>
        <dbReference type="EC" id="5.4.99.12"/>
    </reaction>
</comment>
<name>A0A174BL49_9FIRM</name>
<evidence type="ECO:0000256" key="2">
    <source>
        <dbReference type="ARBA" id="ARBA00022694"/>
    </source>
</evidence>
<feature type="binding site" evidence="4 6">
    <location>
        <position position="110"/>
    </location>
    <ligand>
        <name>substrate</name>
    </ligand>
</feature>